<keyword evidence="4" id="KW-1185">Reference proteome</keyword>
<reference evidence="2" key="3">
    <citation type="submission" date="2018-07" db="EMBL/GenBank/DDBJ databases">
        <title>WGS assembly of Glycine max.</title>
        <authorList>
            <person name="Schmutz J."/>
            <person name="Cannon S."/>
            <person name="Schlueter J."/>
            <person name="Ma J."/>
            <person name="Mitros T."/>
            <person name="Nelson W."/>
            <person name="Hyten D."/>
            <person name="Song Q."/>
            <person name="Thelen J."/>
            <person name="Cheng J."/>
            <person name="Xu D."/>
            <person name="Hellsten U."/>
            <person name="May G."/>
            <person name="Yu Y."/>
            <person name="Sakurai T."/>
            <person name="Umezawa T."/>
            <person name="Bhattacharyya M."/>
            <person name="Sandhu D."/>
            <person name="Valliyodan B."/>
            <person name="Lindquist E."/>
            <person name="Peto M."/>
            <person name="Grant D."/>
            <person name="Shu S."/>
            <person name="Goodstein D."/>
            <person name="Barry K."/>
            <person name="Futrell-Griggs M."/>
            <person name="Abernathy B."/>
            <person name="Du J."/>
            <person name="Tian Z."/>
            <person name="Zhu L."/>
            <person name="Gill N."/>
            <person name="Joshi T."/>
            <person name="Libault M."/>
            <person name="Sethuraman A."/>
            <person name="Zhang X."/>
            <person name="Shinozaki K."/>
            <person name="Nguyen H."/>
            <person name="Wing R."/>
            <person name="Cregan P."/>
            <person name="Specht J."/>
            <person name="Grimwood J."/>
            <person name="Rokhsar D."/>
            <person name="Stacey G."/>
            <person name="Shoemaker R."/>
            <person name="Jackson S."/>
        </authorList>
    </citation>
    <scope>NUCLEOTIDE SEQUENCE</scope>
    <source>
        <tissue evidence="2">Callus</tissue>
    </source>
</reference>
<dbReference type="SUPFAM" id="SSF54928">
    <property type="entry name" value="RNA-binding domain, RBD"/>
    <property type="match status" value="1"/>
</dbReference>
<dbReference type="STRING" id="3847.K7LPQ2"/>
<dbReference type="InterPro" id="IPR035979">
    <property type="entry name" value="RBD_domain_sf"/>
</dbReference>
<dbReference type="GO" id="GO:0003676">
    <property type="term" value="F:nucleic acid binding"/>
    <property type="evidence" value="ECO:0007669"/>
    <property type="project" value="InterPro"/>
</dbReference>
<dbReference type="InParanoid" id="K7LPQ2"/>
<gene>
    <name evidence="2" type="ORF">GLYMA_11G141900</name>
</gene>
<organism evidence="3">
    <name type="scientific">Glycine max</name>
    <name type="common">Soybean</name>
    <name type="synonym">Glycine hispida</name>
    <dbReference type="NCBI Taxonomy" id="3847"/>
    <lineage>
        <taxon>Eukaryota</taxon>
        <taxon>Viridiplantae</taxon>
        <taxon>Streptophyta</taxon>
        <taxon>Embryophyta</taxon>
        <taxon>Tracheophyta</taxon>
        <taxon>Spermatophyta</taxon>
        <taxon>Magnoliopsida</taxon>
        <taxon>eudicotyledons</taxon>
        <taxon>Gunneridae</taxon>
        <taxon>Pentapetalae</taxon>
        <taxon>rosids</taxon>
        <taxon>fabids</taxon>
        <taxon>Fabales</taxon>
        <taxon>Fabaceae</taxon>
        <taxon>Papilionoideae</taxon>
        <taxon>50 kb inversion clade</taxon>
        <taxon>NPAAA clade</taxon>
        <taxon>indigoferoid/millettioid clade</taxon>
        <taxon>Phaseoleae</taxon>
        <taxon>Glycine</taxon>
        <taxon>Glycine subgen. Soja</taxon>
    </lineage>
</organism>
<sequence length="77" mass="8727">MRIISALVCRSTLLFPLPQFLCTCHHSTTKLFVAGLSYDANELILIDAFRQHSEIIEGSHNFFQTQNITTRESSLIS</sequence>
<evidence type="ECO:0000256" key="1">
    <source>
        <dbReference type="SAM" id="SignalP"/>
    </source>
</evidence>
<proteinExistence type="predicted"/>
<name>K7LPQ2_SOYBN</name>
<dbReference type="OrthoDB" id="439808at2759"/>
<dbReference type="HOGENOM" id="CLU_198587_0_0_1"/>
<reference evidence="2 3" key="1">
    <citation type="journal article" date="2010" name="Nature">
        <title>Genome sequence of the palaeopolyploid soybean.</title>
        <authorList>
            <person name="Schmutz J."/>
            <person name="Cannon S.B."/>
            <person name="Schlueter J."/>
            <person name="Ma J."/>
            <person name="Mitros T."/>
            <person name="Nelson W."/>
            <person name="Hyten D.L."/>
            <person name="Song Q."/>
            <person name="Thelen J.J."/>
            <person name="Cheng J."/>
            <person name="Xu D."/>
            <person name="Hellsten U."/>
            <person name="May G.D."/>
            <person name="Yu Y."/>
            <person name="Sakurai T."/>
            <person name="Umezawa T."/>
            <person name="Bhattacharyya M.K."/>
            <person name="Sandhu D."/>
            <person name="Valliyodan B."/>
            <person name="Lindquist E."/>
            <person name="Peto M."/>
            <person name="Grant D."/>
            <person name="Shu S."/>
            <person name="Goodstein D."/>
            <person name="Barry K."/>
            <person name="Futrell-Griggs M."/>
            <person name="Abernathy B."/>
            <person name="Du J."/>
            <person name="Tian Z."/>
            <person name="Zhu L."/>
            <person name="Gill N."/>
            <person name="Joshi T."/>
            <person name="Libault M."/>
            <person name="Sethuraman A."/>
            <person name="Zhang X.-C."/>
            <person name="Shinozaki K."/>
            <person name="Nguyen H.T."/>
            <person name="Wing R.A."/>
            <person name="Cregan P."/>
            <person name="Specht J."/>
            <person name="Grimwood J."/>
            <person name="Rokhsar D."/>
            <person name="Stacey G."/>
            <person name="Shoemaker R.C."/>
            <person name="Jackson S.A."/>
        </authorList>
    </citation>
    <scope>NUCLEOTIDE SEQUENCE [LARGE SCALE GENOMIC DNA]</scope>
    <source>
        <strain evidence="3">cv. Williams 82</strain>
        <tissue evidence="2">Callus</tissue>
    </source>
</reference>
<reference evidence="3" key="2">
    <citation type="submission" date="2018-02" db="UniProtKB">
        <authorList>
            <consortium name="EnsemblPlants"/>
        </authorList>
    </citation>
    <scope>IDENTIFICATION</scope>
    <source>
        <strain evidence="3">Williams 82</strain>
    </source>
</reference>
<evidence type="ECO:0000313" key="2">
    <source>
        <dbReference type="EMBL" id="KRH29834.1"/>
    </source>
</evidence>
<feature type="signal peptide" evidence="1">
    <location>
        <begin position="1"/>
        <end position="16"/>
    </location>
</feature>
<evidence type="ECO:0008006" key="5">
    <source>
        <dbReference type="Google" id="ProtNLM"/>
    </source>
</evidence>
<dbReference type="AlphaFoldDB" id="K7LPQ2"/>
<dbReference type="Proteomes" id="UP000008827">
    <property type="component" value="Chromosome 11"/>
</dbReference>
<dbReference type="EnsemblPlants" id="KRH29834">
    <property type="protein sequence ID" value="KRH29834"/>
    <property type="gene ID" value="GLYMA_11G141900"/>
</dbReference>
<evidence type="ECO:0000313" key="4">
    <source>
        <dbReference type="Proteomes" id="UP000008827"/>
    </source>
</evidence>
<dbReference type="PaxDb" id="3847-GLYMA11G15075.2"/>
<dbReference type="Gramene" id="KRH29834">
    <property type="protein sequence ID" value="KRH29834"/>
    <property type="gene ID" value="GLYMA_11G141900"/>
</dbReference>
<feature type="chain" id="PRO_5014581337" description="Secreted protein" evidence="1">
    <location>
        <begin position="17"/>
        <end position="77"/>
    </location>
</feature>
<evidence type="ECO:0000313" key="3">
    <source>
        <dbReference type="EnsemblPlants" id="KRH29834"/>
    </source>
</evidence>
<keyword evidence="1" id="KW-0732">Signal</keyword>
<protein>
    <recommendedName>
        <fullName evidence="5">Secreted protein</fullName>
    </recommendedName>
</protein>
<accession>K7LPQ2</accession>
<dbReference type="OMA" id="CTCHHST"/>
<dbReference type="EMBL" id="CM000844">
    <property type="protein sequence ID" value="KRH29834.1"/>
    <property type="molecule type" value="Genomic_DNA"/>
</dbReference>